<dbReference type="AlphaFoldDB" id="A0A4P6UMS0"/>
<accession>A0A4P6UMS0</accession>
<evidence type="ECO:0000313" key="2">
    <source>
        <dbReference type="Proteomes" id="UP000291151"/>
    </source>
</evidence>
<name>A0A4P6UMS0_9BACL</name>
<gene>
    <name evidence="1" type="ORF">DKZ56_00240</name>
</gene>
<reference evidence="1 2" key="1">
    <citation type="submission" date="2019-02" db="EMBL/GenBank/DDBJ databases">
        <title>Ureibacillus thermophilus.</title>
        <authorList>
            <person name="Sunny J.S."/>
            <person name="Natarajan A."/>
            <person name="Saleena L.M."/>
        </authorList>
    </citation>
    <scope>NUCLEOTIDE SEQUENCE [LARGE SCALE GENOMIC DNA]</scope>
    <source>
        <strain evidence="1 2">LM102</strain>
    </source>
</reference>
<organism evidence="1 2">
    <name type="scientific">Ureibacillus thermophilus</name>
    <dbReference type="NCBI Taxonomy" id="367743"/>
    <lineage>
        <taxon>Bacteria</taxon>
        <taxon>Bacillati</taxon>
        <taxon>Bacillota</taxon>
        <taxon>Bacilli</taxon>
        <taxon>Bacillales</taxon>
        <taxon>Caryophanaceae</taxon>
        <taxon>Ureibacillus</taxon>
    </lineage>
</organism>
<proteinExistence type="predicted"/>
<dbReference type="Proteomes" id="UP000291151">
    <property type="component" value="Chromosome"/>
</dbReference>
<sequence length="110" mass="12998">MDISEEEIFSELHHFLLRKNNRFLNNDEVVEKTGVPHELIYKWVKSGKLKKSLFPNLGAPCERCGKITNHSKLCIECTTNITTLLAKEEKDKQWFQQIQGSRKHTYHHYK</sequence>
<keyword evidence="2" id="KW-1185">Reference proteome</keyword>
<protein>
    <recommendedName>
        <fullName evidence="3">Flagellar protein</fullName>
    </recommendedName>
</protein>
<dbReference type="EMBL" id="CP036528">
    <property type="protein sequence ID" value="QBK24479.1"/>
    <property type="molecule type" value="Genomic_DNA"/>
</dbReference>
<evidence type="ECO:0008006" key="3">
    <source>
        <dbReference type="Google" id="ProtNLM"/>
    </source>
</evidence>
<dbReference type="KEGG" id="uth:DKZ56_00240"/>
<evidence type="ECO:0000313" key="1">
    <source>
        <dbReference type="EMBL" id="QBK24479.1"/>
    </source>
</evidence>